<dbReference type="OrthoDB" id="115252at2"/>
<protein>
    <submittedName>
        <fullName evidence="2">Aminoglycoside phosphotransferase</fullName>
    </submittedName>
</protein>
<dbReference type="GO" id="GO:0016740">
    <property type="term" value="F:transferase activity"/>
    <property type="evidence" value="ECO:0007669"/>
    <property type="project" value="UniProtKB-KW"/>
</dbReference>
<dbReference type="SMART" id="SM00587">
    <property type="entry name" value="CHK"/>
    <property type="match status" value="1"/>
</dbReference>
<dbReference type="PANTHER" id="PTHR23020:SF41">
    <property type="entry name" value="AMINOGLYCOSIDE PHOSPHOTRANSFERASE DOMAIN-CONTAINING PROTEIN"/>
    <property type="match status" value="1"/>
</dbReference>
<dbReference type="STRING" id="1440774.Y900_009185"/>
<gene>
    <name evidence="2" type="ORF">Y900_009185</name>
</gene>
<dbReference type="InterPro" id="IPR015897">
    <property type="entry name" value="CHK_kinase-like"/>
</dbReference>
<dbReference type="SUPFAM" id="SSF56112">
    <property type="entry name" value="Protein kinase-like (PK-like)"/>
    <property type="match status" value="1"/>
</dbReference>
<proteinExistence type="predicted"/>
<organism evidence="2 3">
    <name type="scientific">Mycolicibacterium aromaticivorans JS19b1 = JCM 16368</name>
    <dbReference type="NCBI Taxonomy" id="1440774"/>
    <lineage>
        <taxon>Bacteria</taxon>
        <taxon>Bacillati</taxon>
        <taxon>Actinomycetota</taxon>
        <taxon>Actinomycetes</taxon>
        <taxon>Mycobacteriales</taxon>
        <taxon>Mycobacteriaceae</taxon>
        <taxon>Mycolicibacterium</taxon>
    </lineage>
</organism>
<comment type="caution">
    <text evidence="2">The sequence shown here is derived from an EMBL/GenBank/DDBJ whole genome shotgun (WGS) entry which is preliminary data.</text>
</comment>
<dbReference type="InterPro" id="IPR002575">
    <property type="entry name" value="Aminoglycoside_PTrfase"/>
</dbReference>
<evidence type="ECO:0000313" key="3">
    <source>
        <dbReference type="Proteomes" id="UP000022835"/>
    </source>
</evidence>
<sequence>MTSATARVPSGIDAVDPAWLTEALHATVTDVVAEQIAQDSGFSSLLYRLHLTGEGVPPTVIAKLAALSEARGAMELLGGYRRELAFYRDIAGRAPLGTPDVYVARMADDSADFVLVMEDLMKWENADHLAGLSIERARLCIQQLAGLHSWSIDPSNSAALQVFPSFDMPAVRDLLVAAFGPGWEIYRTHSAAPVPESVACFAERFTEHAATALDGLTERSMLLHGDIRADNMFFSGEKMKVVDFQFACVGAGAADIAYLVSQGLPTEIRRGQDETLLRGYLQDLGDIGYSFDEAWRHYRLATGFLIVLPVITLLGWDALPQRSRDLCLTLTDRAVATIADIDALEVFG</sequence>
<feature type="domain" description="CHK kinase-like" evidence="1">
    <location>
        <begin position="115"/>
        <end position="290"/>
    </location>
</feature>
<dbReference type="InterPro" id="IPR052961">
    <property type="entry name" value="Oxido-Kinase-like_Enzymes"/>
</dbReference>
<dbReference type="InterPro" id="IPR011009">
    <property type="entry name" value="Kinase-like_dom_sf"/>
</dbReference>
<dbReference type="EMBL" id="JALN02000001">
    <property type="protein sequence ID" value="KDE99118.1"/>
    <property type="molecule type" value="Genomic_DNA"/>
</dbReference>
<dbReference type="Gene3D" id="3.90.1200.10">
    <property type="match status" value="1"/>
</dbReference>
<dbReference type="eggNOG" id="COG3178">
    <property type="taxonomic scope" value="Bacteria"/>
</dbReference>
<evidence type="ECO:0000313" key="2">
    <source>
        <dbReference type="EMBL" id="KDE99118.1"/>
    </source>
</evidence>
<accession>A0A064CK61</accession>
<keyword evidence="3" id="KW-1185">Reference proteome</keyword>
<dbReference type="PANTHER" id="PTHR23020">
    <property type="entry name" value="UNCHARACTERIZED NUCLEAR HORMONE RECEPTOR-RELATED"/>
    <property type="match status" value="1"/>
</dbReference>
<name>A0A064CK61_9MYCO</name>
<dbReference type="Proteomes" id="UP000022835">
    <property type="component" value="Unassembled WGS sequence"/>
</dbReference>
<dbReference type="AlphaFoldDB" id="A0A064CK61"/>
<evidence type="ECO:0000259" key="1">
    <source>
        <dbReference type="SMART" id="SM00587"/>
    </source>
</evidence>
<dbReference type="RefSeq" id="WP_036341417.1">
    <property type="nucleotide sequence ID" value="NZ_JALN02000001.1"/>
</dbReference>
<dbReference type="Pfam" id="PF01636">
    <property type="entry name" value="APH"/>
    <property type="match status" value="1"/>
</dbReference>
<reference evidence="2" key="1">
    <citation type="submission" date="2014-05" db="EMBL/GenBank/DDBJ databases">
        <title>Genome sequence of Mycobacterium aromaticivorans strain JS19b1T (= DSM 45407T).</title>
        <authorList>
            <person name="Kwak Y."/>
            <person name="Park G.-S."/>
            <person name="Li Q.X."/>
            <person name="Lee S.-E."/>
            <person name="Shin J.-H."/>
        </authorList>
    </citation>
    <scope>NUCLEOTIDE SEQUENCE [LARGE SCALE GENOMIC DNA]</scope>
    <source>
        <strain evidence="2">JS19b1</strain>
    </source>
</reference>